<reference evidence="3" key="1">
    <citation type="journal article" date="2019" name="Int. J. Syst. Evol. Microbiol.">
        <title>The Global Catalogue of Microorganisms (GCM) 10K type strain sequencing project: providing services to taxonomists for standard genome sequencing and annotation.</title>
        <authorList>
            <consortium name="The Broad Institute Genomics Platform"/>
            <consortium name="The Broad Institute Genome Sequencing Center for Infectious Disease"/>
            <person name="Wu L."/>
            <person name="Ma J."/>
        </authorList>
    </citation>
    <scope>NUCLEOTIDE SEQUENCE [LARGE SCALE GENOMIC DNA]</scope>
    <source>
        <strain evidence="3">CGMCC 1.12371</strain>
    </source>
</reference>
<comment type="caution">
    <text evidence="2">The sequence shown here is derived from an EMBL/GenBank/DDBJ whole genome shotgun (WGS) entry which is preliminary data.</text>
</comment>
<dbReference type="EMBL" id="JBHTCA010000001">
    <property type="protein sequence ID" value="MFC7407363.1"/>
    <property type="molecule type" value="Genomic_DNA"/>
</dbReference>
<dbReference type="PANTHER" id="PTHR30373">
    <property type="entry name" value="UPF0603 PROTEIN YGCG"/>
    <property type="match status" value="1"/>
</dbReference>
<dbReference type="RefSeq" id="WP_382218939.1">
    <property type="nucleotide sequence ID" value="NZ_JBHTCA010000001.1"/>
</dbReference>
<proteinExistence type="predicted"/>
<dbReference type="Pfam" id="PF04536">
    <property type="entry name" value="TPM_phosphatase"/>
    <property type="match status" value="1"/>
</dbReference>
<evidence type="ECO:0000259" key="1">
    <source>
        <dbReference type="Pfam" id="PF04536"/>
    </source>
</evidence>
<dbReference type="Proteomes" id="UP001596501">
    <property type="component" value="Unassembled WGS sequence"/>
</dbReference>
<dbReference type="InterPro" id="IPR007621">
    <property type="entry name" value="TPM_dom"/>
</dbReference>
<organism evidence="2 3">
    <name type="scientific">Hydrogenophaga atypica</name>
    <dbReference type="NCBI Taxonomy" id="249409"/>
    <lineage>
        <taxon>Bacteria</taxon>
        <taxon>Pseudomonadati</taxon>
        <taxon>Pseudomonadota</taxon>
        <taxon>Betaproteobacteria</taxon>
        <taxon>Burkholderiales</taxon>
        <taxon>Comamonadaceae</taxon>
        <taxon>Hydrogenophaga</taxon>
    </lineage>
</organism>
<accession>A0ABW2QJB3</accession>
<dbReference type="PANTHER" id="PTHR30373:SF8">
    <property type="entry name" value="BLL7265 PROTEIN"/>
    <property type="match status" value="1"/>
</dbReference>
<sequence length="179" mass="20271">MNRFLLMLKHRWRDQRDTLRVVPDDMAARLEQQVALSEARHTGEVRVVVEAALPLSYLWRLAPDLTLQQAMRQRAMSWFGRLRVWDTEHNNGVMIYLLLAERHIEVVADRGLARQVPASHWDKLVAQLTGQLKAGDFEQGLGTAMAEVTSLLATHFPEPTDAAARGRGANQLSNTIVRV</sequence>
<keyword evidence="3" id="KW-1185">Reference proteome</keyword>
<evidence type="ECO:0000313" key="2">
    <source>
        <dbReference type="EMBL" id="MFC7407363.1"/>
    </source>
</evidence>
<dbReference type="Gene3D" id="3.10.310.50">
    <property type="match status" value="1"/>
</dbReference>
<protein>
    <submittedName>
        <fullName evidence="2">TPM domain-containing protein</fullName>
    </submittedName>
</protein>
<name>A0ABW2QJB3_9BURK</name>
<evidence type="ECO:0000313" key="3">
    <source>
        <dbReference type="Proteomes" id="UP001596501"/>
    </source>
</evidence>
<feature type="domain" description="TPM" evidence="1">
    <location>
        <begin position="21"/>
        <end position="148"/>
    </location>
</feature>
<gene>
    <name evidence="2" type="ORF">ACFQPB_00655</name>
</gene>